<keyword evidence="6" id="KW-1185">Reference proteome</keyword>
<dbReference type="OrthoDB" id="5296557at2"/>
<evidence type="ECO:0000259" key="4">
    <source>
        <dbReference type="PROSITE" id="PS50995"/>
    </source>
</evidence>
<gene>
    <name evidence="5" type="ORF">SAMN05444390_10315</name>
</gene>
<dbReference type="Pfam" id="PF01047">
    <property type="entry name" value="MarR"/>
    <property type="match status" value="1"/>
</dbReference>
<protein>
    <submittedName>
        <fullName evidence="5">DNA-binding transcriptional regulator, MarR family</fullName>
    </submittedName>
</protein>
<keyword evidence="1" id="KW-0805">Transcription regulation</keyword>
<dbReference type="SUPFAM" id="SSF46785">
    <property type="entry name" value="Winged helix' DNA-binding domain"/>
    <property type="match status" value="1"/>
</dbReference>
<name>A0A1H6BYL1_9GAMM</name>
<evidence type="ECO:0000256" key="1">
    <source>
        <dbReference type="ARBA" id="ARBA00023015"/>
    </source>
</evidence>
<evidence type="ECO:0000256" key="3">
    <source>
        <dbReference type="ARBA" id="ARBA00023163"/>
    </source>
</evidence>
<dbReference type="PANTHER" id="PTHR42756">
    <property type="entry name" value="TRANSCRIPTIONAL REGULATOR, MARR"/>
    <property type="match status" value="1"/>
</dbReference>
<dbReference type="InterPro" id="IPR000835">
    <property type="entry name" value="HTH_MarR-typ"/>
</dbReference>
<feature type="domain" description="HTH marR-type" evidence="4">
    <location>
        <begin position="20"/>
        <end position="156"/>
    </location>
</feature>
<keyword evidence="3" id="KW-0804">Transcription</keyword>
<evidence type="ECO:0000256" key="2">
    <source>
        <dbReference type="ARBA" id="ARBA00023125"/>
    </source>
</evidence>
<dbReference type="GO" id="GO:0003700">
    <property type="term" value="F:DNA-binding transcription factor activity"/>
    <property type="evidence" value="ECO:0007669"/>
    <property type="project" value="InterPro"/>
</dbReference>
<dbReference type="AlphaFoldDB" id="A0A1H6BYL1"/>
<dbReference type="SMART" id="SM00347">
    <property type="entry name" value="HTH_MARR"/>
    <property type="match status" value="1"/>
</dbReference>
<dbReference type="Gene3D" id="1.10.10.10">
    <property type="entry name" value="Winged helix-like DNA-binding domain superfamily/Winged helix DNA-binding domain"/>
    <property type="match status" value="1"/>
</dbReference>
<accession>A0A1H6BYL1</accession>
<dbReference type="Proteomes" id="UP000236745">
    <property type="component" value="Unassembled WGS sequence"/>
</dbReference>
<evidence type="ECO:0000313" key="6">
    <source>
        <dbReference type="Proteomes" id="UP000236745"/>
    </source>
</evidence>
<reference evidence="5 6" key="1">
    <citation type="submission" date="2016-10" db="EMBL/GenBank/DDBJ databases">
        <authorList>
            <person name="de Groot N.N."/>
        </authorList>
    </citation>
    <scope>NUCLEOTIDE SEQUENCE [LARGE SCALE GENOMIC DNA]</scope>
    <source>
        <strain evidence="5 6">DSM 22012</strain>
    </source>
</reference>
<keyword evidence="2 5" id="KW-0238">DNA-binding</keyword>
<dbReference type="InterPro" id="IPR036388">
    <property type="entry name" value="WH-like_DNA-bd_sf"/>
</dbReference>
<dbReference type="InterPro" id="IPR036390">
    <property type="entry name" value="WH_DNA-bd_sf"/>
</dbReference>
<proteinExistence type="predicted"/>
<dbReference type="PRINTS" id="PR00598">
    <property type="entry name" value="HTHMARR"/>
</dbReference>
<dbReference type="PROSITE" id="PS50995">
    <property type="entry name" value="HTH_MARR_2"/>
    <property type="match status" value="1"/>
</dbReference>
<organism evidence="5 6">
    <name type="scientific">Marinobacterium lutimaris</name>
    <dbReference type="NCBI Taxonomy" id="568106"/>
    <lineage>
        <taxon>Bacteria</taxon>
        <taxon>Pseudomonadati</taxon>
        <taxon>Pseudomonadota</taxon>
        <taxon>Gammaproteobacteria</taxon>
        <taxon>Oceanospirillales</taxon>
        <taxon>Oceanospirillaceae</taxon>
        <taxon>Marinobacterium</taxon>
    </lineage>
</organism>
<dbReference type="PANTHER" id="PTHR42756:SF1">
    <property type="entry name" value="TRANSCRIPTIONAL REPRESSOR OF EMRAB OPERON"/>
    <property type="match status" value="1"/>
</dbReference>
<evidence type="ECO:0000313" key="5">
    <source>
        <dbReference type="EMBL" id="SEG65743.1"/>
    </source>
</evidence>
<dbReference type="EMBL" id="FNVQ01000003">
    <property type="protein sequence ID" value="SEG65743.1"/>
    <property type="molecule type" value="Genomic_DNA"/>
</dbReference>
<dbReference type="GO" id="GO:0003677">
    <property type="term" value="F:DNA binding"/>
    <property type="evidence" value="ECO:0007669"/>
    <property type="project" value="UniProtKB-KW"/>
</dbReference>
<dbReference type="RefSeq" id="WP_104003888.1">
    <property type="nucleotide sequence ID" value="NZ_FNVQ01000003.1"/>
</dbReference>
<sequence length="166" mass="19016">MAKTDTNDKLYGERLDPYGPKRLHDLVSYRIRLLQIAAFKSFEGVTTGYGSIPRYYGLLELLSNNPGVTHNRLAEAVYLDKSSLVSILDMLQKEGVIKREPSDTDRRVKNLFITPKGAELLNDLNRHVTEHESMLMAGFSDEERSTLVNMLDKIDNNIRNSWEEQK</sequence>